<dbReference type="Gene3D" id="2.60.120.260">
    <property type="entry name" value="Galactose-binding domain-like"/>
    <property type="match status" value="1"/>
</dbReference>
<dbReference type="Gene3D" id="1.10.3020.10">
    <property type="entry name" value="alpha-amino acid ester hydrolase ( Helical cap domain)"/>
    <property type="match status" value="1"/>
</dbReference>
<feature type="domain" description="Xaa-Pro dipeptidyl-peptidase C-terminal" evidence="2">
    <location>
        <begin position="321"/>
        <end position="566"/>
    </location>
</feature>
<name>A0ABW6NUF6_9NOCA</name>
<dbReference type="InterPro" id="IPR005674">
    <property type="entry name" value="CocE/Ser_esterase"/>
</dbReference>
<evidence type="ECO:0000256" key="1">
    <source>
        <dbReference type="ARBA" id="ARBA00022801"/>
    </source>
</evidence>
<evidence type="ECO:0000313" key="4">
    <source>
        <dbReference type="Proteomes" id="UP001601521"/>
    </source>
</evidence>
<sequence length="576" mass="63791">MAKIAIERNVEMKTRDGCALRSDVYRPDDDERHPVLLARTPYGKETQNAMSQIISLYAAVAVGYVMVIQDVRGTGSSDGDGFFPHRDEGADGYDAIEWSAALPWSNGEVGVLGLSYLAGTAWQAAAEAPPSLRAIVGIQGARNFYDIWWRGGALRITDLVGWTLRNSVHRAATRTGSSTFEIQDLVDALDDIDSCVRHTPMTSFPLAQHENPDFVPFFQTLEHPAPDEWTRSIMLCDGLNKVRVPALVVAGWHDRLLSSDLRLYSEMRRDAATAVARDHTRLIVGPWSHGDMASRLGEVDFGYRAAGATIDLTESLIGLQFKWFDRWLRGTDSETFETPRVWLFVQGANLWRHFEDWPVPGATPTTWYLGPGGRLGSVAPPSECPPDTYFYDPSDPCPTRGGASLLLPARYPIGPVDQLPVLQRRDVVSFTSEPLDIDLEVIGTPIVTVYASTSAPDTDWVVKLCDVHPDGRSVSVTDGVLRARYRRGLHTPALVQPGAVERYNIELDPTAMMFRSGHRLQVIITSSDFPRYDRNPNTGEISVDSKEFTPALQQIFHDASHPSKLVLPIIGSKSLH</sequence>
<dbReference type="SUPFAM" id="SSF49785">
    <property type="entry name" value="Galactose-binding domain-like"/>
    <property type="match status" value="1"/>
</dbReference>
<dbReference type="InterPro" id="IPR013736">
    <property type="entry name" value="Xaa-Pro_dipept_C"/>
</dbReference>
<dbReference type="Proteomes" id="UP001601521">
    <property type="component" value="Unassembled WGS sequence"/>
</dbReference>
<dbReference type="SUPFAM" id="SSF53474">
    <property type="entry name" value="alpha/beta-Hydrolases"/>
    <property type="match status" value="1"/>
</dbReference>
<evidence type="ECO:0000259" key="2">
    <source>
        <dbReference type="SMART" id="SM00939"/>
    </source>
</evidence>
<dbReference type="RefSeq" id="WP_387256213.1">
    <property type="nucleotide sequence ID" value="NZ_JBIALX010000032.1"/>
</dbReference>
<keyword evidence="4" id="KW-1185">Reference proteome</keyword>
<dbReference type="NCBIfam" id="TIGR00976">
    <property type="entry name" value="CocE_NonD"/>
    <property type="match status" value="1"/>
</dbReference>
<keyword evidence="1 3" id="KW-0378">Hydrolase</keyword>
<dbReference type="InterPro" id="IPR008979">
    <property type="entry name" value="Galactose-bd-like_sf"/>
</dbReference>
<comment type="caution">
    <text evidence="3">The sequence shown here is derived from an EMBL/GenBank/DDBJ whole genome shotgun (WGS) entry which is preliminary data.</text>
</comment>
<gene>
    <name evidence="3" type="ORF">ACFYTH_34990</name>
</gene>
<dbReference type="SMART" id="SM00939">
    <property type="entry name" value="PepX_C"/>
    <property type="match status" value="1"/>
</dbReference>
<dbReference type="InterPro" id="IPR000383">
    <property type="entry name" value="Xaa-Pro-like_dom"/>
</dbReference>
<dbReference type="EMBL" id="JBIALX010000032">
    <property type="protein sequence ID" value="MFF0458584.1"/>
    <property type="molecule type" value="Genomic_DNA"/>
</dbReference>
<dbReference type="Gene3D" id="3.40.50.1820">
    <property type="entry name" value="alpha/beta hydrolase"/>
    <property type="match status" value="1"/>
</dbReference>
<dbReference type="Pfam" id="PF02129">
    <property type="entry name" value="Peptidase_S15"/>
    <property type="match status" value="1"/>
</dbReference>
<protein>
    <submittedName>
        <fullName evidence="3">CocE/NonD family hydrolase</fullName>
    </submittedName>
</protein>
<accession>A0ABW6NUF6</accession>
<proteinExistence type="predicted"/>
<organism evidence="3 4">
    <name type="scientific">Nocardia africana</name>
    <dbReference type="NCBI Taxonomy" id="134964"/>
    <lineage>
        <taxon>Bacteria</taxon>
        <taxon>Bacillati</taxon>
        <taxon>Actinomycetota</taxon>
        <taxon>Actinomycetes</taxon>
        <taxon>Mycobacteriales</taxon>
        <taxon>Nocardiaceae</taxon>
        <taxon>Nocardia</taxon>
    </lineage>
</organism>
<evidence type="ECO:0000313" key="3">
    <source>
        <dbReference type="EMBL" id="MFF0458584.1"/>
    </source>
</evidence>
<reference evidence="3 4" key="1">
    <citation type="submission" date="2024-10" db="EMBL/GenBank/DDBJ databases">
        <title>The Natural Products Discovery Center: Release of the First 8490 Sequenced Strains for Exploring Actinobacteria Biosynthetic Diversity.</title>
        <authorList>
            <person name="Kalkreuter E."/>
            <person name="Kautsar S.A."/>
            <person name="Yang D."/>
            <person name="Bader C.D."/>
            <person name="Teijaro C.N."/>
            <person name="Fluegel L."/>
            <person name="Davis C.M."/>
            <person name="Simpson J.R."/>
            <person name="Lauterbach L."/>
            <person name="Steele A.D."/>
            <person name="Gui C."/>
            <person name="Meng S."/>
            <person name="Li G."/>
            <person name="Viehrig K."/>
            <person name="Ye F."/>
            <person name="Su P."/>
            <person name="Kiefer A.F."/>
            <person name="Nichols A."/>
            <person name="Cepeda A.J."/>
            <person name="Yan W."/>
            <person name="Fan B."/>
            <person name="Jiang Y."/>
            <person name="Adhikari A."/>
            <person name="Zheng C.-J."/>
            <person name="Schuster L."/>
            <person name="Cowan T.M."/>
            <person name="Smanski M.J."/>
            <person name="Chevrette M.G."/>
            <person name="De Carvalho L.P.S."/>
            <person name="Shen B."/>
        </authorList>
    </citation>
    <scope>NUCLEOTIDE SEQUENCE [LARGE SCALE GENOMIC DNA]</scope>
    <source>
        <strain evidence="3 4">NPDC004550</strain>
    </source>
</reference>
<dbReference type="InterPro" id="IPR029058">
    <property type="entry name" value="AB_hydrolase_fold"/>
</dbReference>
<dbReference type="PANTHER" id="PTHR43056">
    <property type="entry name" value="PEPTIDASE S9 PROLYL OLIGOPEPTIDASE"/>
    <property type="match status" value="1"/>
</dbReference>
<dbReference type="InterPro" id="IPR050585">
    <property type="entry name" value="Xaa-Pro_dipeptidyl-ppase/CocE"/>
</dbReference>
<dbReference type="Pfam" id="PF08530">
    <property type="entry name" value="PepX_C"/>
    <property type="match status" value="1"/>
</dbReference>
<dbReference type="GO" id="GO:0016787">
    <property type="term" value="F:hydrolase activity"/>
    <property type="evidence" value="ECO:0007669"/>
    <property type="project" value="UniProtKB-KW"/>
</dbReference>
<dbReference type="PANTHER" id="PTHR43056:SF10">
    <property type="entry name" value="COCE_NOND FAMILY, PUTATIVE (AFU_ORTHOLOGUE AFUA_7G00600)-RELATED"/>
    <property type="match status" value="1"/>
</dbReference>